<organism evidence="4 5">
    <name type="scientific">Pedobacter xixiisoli</name>
    <dbReference type="NCBI Taxonomy" id="1476464"/>
    <lineage>
        <taxon>Bacteria</taxon>
        <taxon>Pseudomonadati</taxon>
        <taxon>Bacteroidota</taxon>
        <taxon>Sphingobacteriia</taxon>
        <taxon>Sphingobacteriales</taxon>
        <taxon>Sphingobacteriaceae</taxon>
        <taxon>Pedobacter</taxon>
    </lineage>
</organism>
<dbReference type="EMBL" id="OCMT01000003">
    <property type="protein sequence ID" value="SOD17715.1"/>
    <property type="molecule type" value="Genomic_DNA"/>
</dbReference>
<keyword evidence="1" id="KW-0472">Membrane</keyword>
<dbReference type="GO" id="GO:0016989">
    <property type="term" value="F:sigma factor antagonist activity"/>
    <property type="evidence" value="ECO:0007669"/>
    <property type="project" value="TreeGrafter"/>
</dbReference>
<dbReference type="InterPro" id="IPR012373">
    <property type="entry name" value="Ferrdict_sens_TM"/>
</dbReference>
<dbReference type="InterPro" id="IPR006860">
    <property type="entry name" value="FecR"/>
</dbReference>
<dbReference type="OrthoDB" id="1099963at2"/>
<dbReference type="Pfam" id="PF04773">
    <property type="entry name" value="FecR"/>
    <property type="match status" value="1"/>
</dbReference>
<sequence length="389" mass="43423">MKRIETLYSKYLDGTITDAEKKELFDRIRNADDQSLEQLSEKYLSQEPPEDLSFLQEKTDRVFSKIKGQLNLEPEPKKHLIWHWLPYVAAIIITTAVFIFIVNQRITSRVRSGDFVQISEDIPAGTNRATLTLGNGRSISLDQANAGQIAAEQGVRILKTDEGQLAYEVLANTPNSAAYNTISTPNGGQFTVTLPDGTTVYLNAASTLKYPTSFVGAERHVELSGEAYFEVAKNKGRTFTVSTDKQKIQVLGTHFNVNSYQDNGQIITTLAEGSVKVITSTGSKLLIPGQQTIVNANSIKLQEADLETAMAWKNGRIEYKDADIQTIMADVARWYNIEVHYEGSLPERRFMASIRRDANLASLLKVLRLSDINFEMRQTAQGKLLIVKP</sequence>
<dbReference type="Pfam" id="PF16344">
    <property type="entry name" value="FecR_C"/>
    <property type="match status" value="1"/>
</dbReference>
<feature type="domain" description="FecR protein" evidence="2">
    <location>
        <begin position="181"/>
        <end position="276"/>
    </location>
</feature>
<reference evidence="5" key="1">
    <citation type="submission" date="2017-09" db="EMBL/GenBank/DDBJ databases">
        <authorList>
            <person name="Varghese N."/>
            <person name="Submissions S."/>
        </authorList>
    </citation>
    <scope>NUCLEOTIDE SEQUENCE [LARGE SCALE GENOMIC DNA]</scope>
    <source>
        <strain evidence="5">CGMCC 1.12803</strain>
    </source>
</reference>
<dbReference type="FunFam" id="2.60.120.1440:FF:000001">
    <property type="entry name" value="Putative anti-sigma factor"/>
    <property type="match status" value="1"/>
</dbReference>
<name>A0A286A758_9SPHI</name>
<dbReference type="Gene3D" id="3.55.50.30">
    <property type="match status" value="1"/>
</dbReference>
<protein>
    <submittedName>
        <fullName evidence="4">FecR family protein</fullName>
    </submittedName>
</protein>
<dbReference type="Proteomes" id="UP000219281">
    <property type="component" value="Unassembled WGS sequence"/>
</dbReference>
<evidence type="ECO:0000313" key="4">
    <source>
        <dbReference type="EMBL" id="SOD17715.1"/>
    </source>
</evidence>
<dbReference type="PANTHER" id="PTHR30273:SF2">
    <property type="entry name" value="PROTEIN FECR"/>
    <property type="match status" value="1"/>
</dbReference>
<dbReference type="PANTHER" id="PTHR30273">
    <property type="entry name" value="PERIPLASMIC SIGNAL SENSOR AND SIGMA FACTOR ACTIVATOR FECR-RELATED"/>
    <property type="match status" value="1"/>
</dbReference>
<dbReference type="AlphaFoldDB" id="A0A286A758"/>
<dbReference type="RefSeq" id="WP_097132494.1">
    <property type="nucleotide sequence ID" value="NZ_OCMT01000003.1"/>
</dbReference>
<keyword evidence="1" id="KW-0812">Transmembrane</keyword>
<feature type="transmembrane region" description="Helical" evidence="1">
    <location>
        <begin position="81"/>
        <end position="102"/>
    </location>
</feature>
<evidence type="ECO:0000256" key="1">
    <source>
        <dbReference type="SAM" id="Phobius"/>
    </source>
</evidence>
<dbReference type="Gene3D" id="2.60.120.1440">
    <property type="match status" value="1"/>
</dbReference>
<keyword evidence="5" id="KW-1185">Reference proteome</keyword>
<keyword evidence="1" id="KW-1133">Transmembrane helix</keyword>
<evidence type="ECO:0000313" key="5">
    <source>
        <dbReference type="Proteomes" id="UP000219281"/>
    </source>
</evidence>
<gene>
    <name evidence="4" type="ORF">SAMN06297358_2651</name>
</gene>
<dbReference type="InterPro" id="IPR032508">
    <property type="entry name" value="FecR_C"/>
</dbReference>
<feature type="domain" description="Protein FecR C-terminal" evidence="3">
    <location>
        <begin position="317"/>
        <end position="377"/>
    </location>
</feature>
<evidence type="ECO:0000259" key="2">
    <source>
        <dbReference type="Pfam" id="PF04773"/>
    </source>
</evidence>
<accession>A0A286A758</accession>
<evidence type="ECO:0000259" key="3">
    <source>
        <dbReference type="Pfam" id="PF16344"/>
    </source>
</evidence>
<proteinExistence type="predicted"/>